<gene>
    <name evidence="1" type="ORF">SAMN05192530_103171</name>
</gene>
<dbReference type="AlphaFoldDB" id="A0A1H0GKM8"/>
<protein>
    <submittedName>
        <fullName evidence="1">Adenosylhomocysteine nucleosidase</fullName>
    </submittedName>
</protein>
<proteinExistence type="predicted"/>
<dbReference type="SUPFAM" id="SSF53167">
    <property type="entry name" value="Purine and uridine phosphorylases"/>
    <property type="match status" value="1"/>
</dbReference>
<dbReference type="InterPro" id="IPR035994">
    <property type="entry name" value="Nucleoside_phosphorylase_sf"/>
</dbReference>
<dbReference type="NCBIfam" id="TIGR01705">
    <property type="entry name" value="MTA_SAH-nuc-hyp"/>
    <property type="match status" value="1"/>
</dbReference>
<evidence type="ECO:0000313" key="1">
    <source>
        <dbReference type="EMBL" id="SDO07418.1"/>
    </source>
</evidence>
<dbReference type="Proteomes" id="UP000198793">
    <property type="component" value="Unassembled WGS sequence"/>
</dbReference>
<dbReference type="GO" id="GO:0009116">
    <property type="term" value="P:nucleoside metabolic process"/>
    <property type="evidence" value="ECO:0007669"/>
    <property type="project" value="InterPro"/>
</dbReference>
<dbReference type="GO" id="GO:0003824">
    <property type="term" value="F:catalytic activity"/>
    <property type="evidence" value="ECO:0007669"/>
    <property type="project" value="InterPro"/>
</dbReference>
<keyword evidence="2" id="KW-1185">Reference proteome</keyword>
<dbReference type="InterPro" id="IPR010050">
    <property type="entry name" value="MTA_SAH_nuc_hyp"/>
</dbReference>
<reference evidence="1 2" key="1">
    <citation type="submission" date="2016-10" db="EMBL/GenBank/DDBJ databases">
        <authorList>
            <person name="de Groot N.N."/>
        </authorList>
    </citation>
    <scope>NUCLEOTIDE SEQUENCE [LARGE SCALE GENOMIC DNA]</scope>
    <source>
        <strain evidence="2">L7-484,KACC 16230,DSM 25025</strain>
    </source>
</reference>
<dbReference type="RefSeq" id="WP_090671899.1">
    <property type="nucleotide sequence ID" value="NZ_FNIT01000003.1"/>
</dbReference>
<dbReference type="STRING" id="1166073.SAMN05192530_103171"/>
<evidence type="ECO:0000313" key="2">
    <source>
        <dbReference type="Proteomes" id="UP000198793"/>
    </source>
</evidence>
<sequence length="214" mass="22721">MAELTSAPFPEDGDVLFVMAAEVEYGPALRRMIRPVMTGIGPIEAAIETSLALQRRQYAGIATRLVVSLGSAGSNRLEQGGIYQASSVSWRDIDASALGFARGVTPLVDHPAEVPLPTPVPGLPSARLSTGGNVVSGAAYSAIDAEMVDMETFAVWRAASRHALPLVAIRGISDGVDELRRYSDWTALLPDIDRGLAAAVDRLLVEWRAGRVAI</sequence>
<dbReference type="Gene3D" id="3.40.50.1580">
    <property type="entry name" value="Nucleoside phosphorylase domain"/>
    <property type="match status" value="1"/>
</dbReference>
<dbReference type="EMBL" id="FNIT01000003">
    <property type="protein sequence ID" value="SDO07418.1"/>
    <property type="molecule type" value="Genomic_DNA"/>
</dbReference>
<name>A0A1H0GKM8_9HYPH</name>
<accession>A0A1H0GKM8</accession>
<dbReference type="OrthoDB" id="997641at2"/>
<organism evidence="1 2">
    <name type="scientific">Aureimonas jatrophae</name>
    <dbReference type="NCBI Taxonomy" id="1166073"/>
    <lineage>
        <taxon>Bacteria</taxon>
        <taxon>Pseudomonadati</taxon>
        <taxon>Pseudomonadota</taxon>
        <taxon>Alphaproteobacteria</taxon>
        <taxon>Hyphomicrobiales</taxon>
        <taxon>Aurantimonadaceae</taxon>
        <taxon>Aureimonas</taxon>
    </lineage>
</organism>